<accession>A0ABV0M0F9</accession>
<protein>
    <recommendedName>
        <fullName evidence="4">Transposase</fullName>
    </recommendedName>
</protein>
<feature type="compositionally biased region" description="Basic and acidic residues" evidence="1">
    <location>
        <begin position="1"/>
        <end position="14"/>
    </location>
</feature>
<comment type="caution">
    <text evidence="2">The sequence shown here is derived from an EMBL/GenBank/DDBJ whole genome shotgun (WGS) entry which is preliminary data.</text>
</comment>
<dbReference type="Proteomes" id="UP001496627">
    <property type="component" value="Unassembled WGS sequence"/>
</dbReference>
<keyword evidence="3" id="KW-1185">Reference proteome</keyword>
<evidence type="ECO:0000313" key="2">
    <source>
        <dbReference type="EMBL" id="MEQ1405337.1"/>
    </source>
</evidence>
<evidence type="ECO:0000313" key="3">
    <source>
        <dbReference type="Proteomes" id="UP001496627"/>
    </source>
</evidence>
<feature type="region of interest" description="Disordered" evidence="1">
    <location>
        <begin position="1"/>
        <end position="22"/>
    </location>
</feature>
<reference evidence="2 3" key="1">
    <citation type="submission" date="2024-05" db="EMBL/GenBank/DDBJ databases">
        <title>Neorhizobium sp. Rsf11, a plant growth promoting and heavy metal resistant PAH-degrader.</title>
        <authorList>
            <person name="Golubev S.N."/>
            <person name="Muratova A.Y."/>
            <person name="Markelova M.I."/>
        </authorList>
    </citation>
    <scope>NUCLEOTIDE SEQUENCE [LARGE SCALE GENOMIC DNA]</scope>
    <source>
        <strain evidence="2 3">Rsf11</strain>
    </source>
</reference>
<proteinExistence type="predicted"/>
<organism evidence="2 3">
    <name type="scientific">Neorhizobium phenanthreniclasticum</name>
    <dbReference type="NCBI Taxonomy" id="3157917"/>
    <lineage>
        <taxon>Bacteria</taxon>
        <taxon>Pseudomonadati</taxon>
        <taxon>Pseudomonadota</taxon>
        <taxon>Alphaproteobacteria</taxon>
        <taxon>Hyphomicrobiales</taxon>
        <taxon>Rhizobiaceae</taxon>
        <taxon>Rhizobium/Agrobacterium group</taxon>
        <taxon>Neorhizobium</taxon>
    </lineage>
</organism>
<gene>
    <name evidence="2" type="ORF">ABK249_10385</name>
</gene>
<evidence type="ECO:0008006" key="4">
    <source>
        <dbReference type="Google" id="ProtNLM"/>
    </source>
</evidence>
<name>A0ABV0M0F9_9HYPH</name>
<dbReference type="EMBL" id="JBEAAL010000006">
    <property type="protein sequence ID" value="MEQ1405337.1"/>
    <property type="molecule type" value="Genomic_DNA"/>
</dbReference>
<sequence>MSTEKPAKKTETKQDITPPHRPLALKAVVAAALMLKRKPKLNPTG</sequence>
<evidence type="ECO:0000256" key="1">
    <source>
        <dbReference type="SAM" id="MobiDB-lite"/>
    </source>
</evidence>
<dbReference type="RefSeq" id="WP_200883950.1">
    <property type="nucleotide sequence ID" value="NZ_JBEAAL010000006.1"/>
</dbReference>